<sequence>MFDLPTLPDSTNAISSQASADGRSPCEERDGLTLDLFGQEVAPASRSRSSASRLDRQTHGTFGRLGLGSSASDDLQRSLANNLRPLLAGSDLCEVIWKRWVTPWGRSLSRPHARVRSSCATDTGSWAFWSTASSRDWKDTPGMSIKRERNRKRLDQLPRQVFNSGVISSISRTVASTGKCGALNPDFVSWLMGFPPAWISCAPSVTPLITDQRALSSALPCKQLGVSHDS</sequence>
<comment type="caution">
    <text evidence="2">The sequence shown here is derived from an EMBL/GenBank/DDBJ whole genome shotgun (WGS) entry which is preliminary data.</text>
</comment>
<name>A0A973ZYW3_9BRAD</name>
<reference evidence="2" key="1">
    <citation type="submission" date="2020-06" db="EMBL/GenBank/DDBJ databases">
        <title>Whole Genome Sequence of Bradyrhizobium sp. Strain 1S1.</title>
        <authorList>
            <person name="Bromfield E.S.P."/>
            <person name="Cloutier S."/>
        </authorList>
    </citation>
    <scope>NUCLEOTIDE SEQUENCE [LARGE SCALE GENOMIC DNA]</scope>
    <source>
        <strain evidence="2">1S1</strain>
    </source>
</reference>
<proteinExistence type="predicted"/>
<feature type="region of interest" description="Disordered" evidence="1">
    <location>
        <begin position="44"/>
        <end position="71"/>
    </location>
</feature>
<feature type="compositionally biased region" description="Polar residues" evidence="1">
    <location>
        <begin position="8"/>
        <end position="19"/>
    </location>
</feature>
<evidence type="ECO:0000313" key="2">
    <source>
        <dbReference type="EMBL" id="NVI43631.1"/>
    </source>
</evidence>
<accession>A0A973ZYW3</accession>
<gene>
    <name evidence="2" type="ORF">HAP48_011880</name>
</gene>
<protein>
    <submittedName>
        <fullName evidence="2">Uncharacterized protein</fullName>
    </submittedName>
</protein>
<dbReference type="EMBL" id="JAAOLE020000001">
    <property type="protein sequence ID" value="NVI43631.1"/>
    <property type="molecule type" value="Genomic_DNA"/>
</dbReference>
<organism evidence="2">
    <name type="scientific">Bradyrhizobium septentrionale</name>
    <dbReference type="NCBI Taxonomy" id="1404411"/>
    <lineage>
        <taxon>Bacteria</taxon>
        <taxon>Pseudomonadati</taxon>
        <taxon>Pseudomonadota</taxon>
        <taxon>Alphaproteobacteria</taxon>
        <taxon>Hyphomicrobiales</taxon>
        <taxon>Nitrobacteraceae</taxon>
        <taxon>Bradyrhizobium</taxon>
    </lineage>
</organism>
<evidence type="ECO:0000256" key="1">
    <source>
        <dbReference type="SAM" id="MobiDB-lite"/>
    </source>
</evidence>
<dbReference type="AlphaFoldDB" id="A0A973ZYW3"/>
<feature type="region of interest" description="Disordered" evidence="1">
    <location>
        <begin position="1"/>
        <end position="29"/>
    </location>
</feature>